<reference evidence="2" key="1">
    <citation type="submission" date="2023-06" db="EMBL/GenBank/DDBJ databases">
        <title>Identification and characterization of horizontal gene transfer across gut microbiota members of farm animals based on homology search.</title>
        <authorList>
            <person name="Schwarzerova J."/>
            <person name="Nykrynova M."/>
            <person name="Jureckova K."/>
            <person name="Cejkova D."/>
            <person name="Rychlik I."/>
        </authorList>
    </citation>
    <scope>NUCLEOTIDE SEQUENCE</scope>
    <source>
        <strain evidence="2">153_Feed</strain>
    </source>
</reference>
<organism evidence="2 3">
    <name type="scientific">Thermophilibacter provencensis</name>
    <dbReference type="NCBI Taxonomy" id="1852386"/>
    <lineage>
        <taxon>Bacteria</taxon>
        <taxon>Bacillati</taxon>
        <taxon>Actinomycetota</taxon>
        <taxon>Coriobacteriia</taxon>
        <taxon>Coriobacteriales</taxon>
        <taxon>Atopobiaceae</taxon>
        <taxon>Thermophilibacter</taxon>
    </lineage>
</organism>
<protein>
    <recommendedName>
        <fullName evidence="4">DUF697 domain-containing protein</fullName>
    </recommendedName>
</protein>
<evidence type="ECO:0000256" key="1">
    <source>
        <dbReference type="SAM" id="MobiDB-lite"/>
    </source>
</evidence>
<name>A0ABT7V2V1_9ACTN</name>
<sequence length="305" mass="31020">MAKKGWTFARLLEVAGSGRDSLRGIDERLVIHVCVDPSCPRALALEVRDALRAERAGGVVEVMSLLGSPSAGAEQPDAAIVLPGSLDAAPVICSYARSGVPVAVVVEGALDAPALDLPEQALALVGVVAASSPEQLPEKLAAWLASAVDKSIALAANFSFCRDAVVDSLISQCAVENAAVGAISLIPGSDLPIMCANQAMLALNIAAAYGHGLEPSRAAELAGVLGAGLVWRGVARSLVGLLPGIGMLLKAGVGYGGTLATGNAIRLRFEAARSERAPQGEAPEAPEHAVLPTTPRTDDYVTIGG</sequence>
<gene>
    <name evidence="2" type="ORF">QUW25_04445</name>
</gene>
<dbReference type="Proteomes" id="UP001529256">
    <property type="component" value="Unassembled WGS sequence"/>
</dbReference>
<feature type="region of interest" description="Disordered" evidence="1">
    <location>
        <begin position="275"/>
        <end position="298"/>
    </location>
</feature>
<accession>A0ABT7V2V1</accession>
<dbReference type="RefSeq" id="WP_289511017.1">
    <property type="nucleotide sequence ID" value="NZ_JAUDEA010000005.1"/>
</dbReference>
<evidence type="ECO:0000313" key="3">
    <source>
        <dbReference type="Proteomes" id="UP001529256"/>
    </source>
</evidence>
<comment type="caution">
    <text evidence="2">The sequence shown here is derived from an EMBL/GenBank/DDBJ whole genome shotgun (WGS) entry which is preliminary data.</text>
</comment>
<evidence type="ECO:0008006" key="4">
    <source>
        <dbReference type="Google" id="ProtNLM"/>
    </source>
</evidence>
<reference evidence="2" key="2">
    <citation type="submission" date="2023-06" db="EMBL/GenBank/DDBJ databases">
        <authorList>
            <person name="Zeman M."/>
            <person name="Kubasova T."/>
            <person name="Jahodarova E."/>
            <person name="Nykrynova M."/>
            <person name="Rychlik I."/>
        </authorList>
    </citation>
    <scope>NUCLEOTIDE SEQUENCE</scope>
    <source>
        <strain evidence="2">153_Feed</strain>
    </source>
</reference>
<evidence type="ECO:0000313" key="2">
    <source>
        <dbReference type="EMBL" id="MDM8270922.1"/>
    </source>
</evidence>
<proteinExistence type="predicted"/>
<dbReference type="EMBL" id="JAUDEA010000005">
    <property type="protein sequence ID" value="MDM8270922.1"/>
    <property type="molecule type" value="Genomic_DNA"/>
</dbReference>
<keyword evidence="3" id="KW-1185">Reference proteome</keyword>